<organism evidence="3 4">
    <name type="scientific">Streptomyces puniciscabiei</name>
    <dbReference type="NCBI Taxonomy" id="164348"/>
    <lineage>
        <taxon>Bacteria</taxon>
        <taxon>Bacillati</taxon>
        <taxon>Actinomycetota</taxon>
        <taxon>Actinomycetes</taxon>
        <taxon>Kitasatosporales</taxon>
        <taxon>Streptomycetaceae</taxon>
        <taxon>Streptomyces</taxon>
    </lineage>
</organism>
<dbReference type="STRING" id="164348.BFF78_25040"/>
<evidence type="ECO:0000256" key="1">
    <source>
        <dbReference type="SAM" id="MobiDB-lite"/>
    </source>
</evidence>
<dbReference type="Proteomes" id="UP000318103">
    <property type="component" value="Unassembled WGS sequence"/>
</dbReference>
<dbReference type="RefSeq" id="WP_063797079.1">
    <property type="nucleotide sequence ID" value="NZ_JBPJFI010000001.1"/>
</dbReference>
<evidence type="ECO:0008006" key="5">
    <source>
        <dbReference type="Google" id="ProtNLM"/>
    </source>
</evidence>
<feature type="region of interest" description="Disordered" evidence="1">
    <location>
        <begin position="291"/>
        <end position="330"/>
    </location>
</feature>
<keyword evidence="4" id="KW-1185">Reference proteome</keyword>
<accession>A0A542UHM3</accession>
<feature type="chain" id="PRO_5022085644" description="DUF916 domain-containing protein" evidence="2">
    <location>
        <begin position="46"/>
        <end position="330"/>
    </location>
</feature>
<proteinExistence type="predicted"/>
<gene>
    <name evidence="3" type="ORF">FB563_3624</name>
</gene>
<evidence type="ECO:0000313" key="3">
    <source>
        <dbReference type="EMBL" id="TQK98590.1"/>
    </source>
</evidence>
<reference evidence="3 4" key="1">
    <citation type="submission" date="2019-06" db="EMBL/GenBank/DDBJ databases">
        <title>Sequencing the genomes of 1000 actinobacteria strains.</title>
        <authorList>
            <person name="Klenk H.-P."/>
        </authorList>
    </citation>
    <scope>NUCLEOTIDE SEQUENCE [LARGE SCALE GENOMIC DNA]</scope>
    <source>
        <strain evidence="3 4">DSM 41929</strain>
    </source>
</reference>
<evidence type="ECO:0000256" key="2">
    <source>
        <dbReference type="SAM" id="SignalP"/>
    </source>
</evidence>
<evidence type="ECO:0000313" key="4">
    <source>
        <dbReference type="Proteomes" id="UP000318103"/>
    </source>
</evidence>
<dbReference type="EMBL" id="VFNX01000001">
    <property type="protein sequence ID" value="TQK98590.1"/>
    <property type="molecule type" value="Genomic_DNA"/>
</dbReference>
<comment type="caution">
    <text evidence="3">The sequence shown here is derived from an EMBL/GenBank/DDBJ whole genome shotgun (WGS) entry which is preliminary data.</text>
</comment>
<keyword evidence="2" id="KW-0732">Signal</keyword>
<name>A0A542UHM3_9ACTN</name>
<feature type="signal peptide" evidence="2">
    <location>
        <begin position="1"/>
        <end position="45"/>
    </location>
</feature>
<sequence>MPSAARALTRHRCPPRTHASLPARAALPAALCLCAVLGAAAGASAAPGASTASGAAAASARWSVAPAGGGRPSFYAEGPPGAVLQDTVAVTNPGRAPVVVRLSGTGLRTVFAEQAESGIRVPARTRAEVPFTVTVPAGAAPGDRPGAVVARDARGRTATVPVRLRVGGPALAALTVEHLAVHADRITYELVNRGTTVLVPRLSVRADGVLGRVLDRAPRTLPVHLRPGARVRLAEPWPDRPALDAVDVRLTVTAPGGAHDTATTSARFVPWPAVAGAGVVLLAGVAVPTAARRRRSGTPAAGAPVTGSARGPVDAGLPYPGGELTEGAVK</sequence>
<dbReference type="AlphaFoldDB" id="A0A542UHM3"/>
<protein>
    <recommendedName>
        <fullName evidence="5">DUF916 domain-containing protein</fullName>
    </recommendedName>
</protein>